<sequence>MTTDTKKAHLTYVNGRGLSESIRIIMAATGIEFQETFLQNKEQFETLRKAGDLLFMQVPLLEIDGMKLVQTNAIIRYIARKYDMYGKTLEEKTRIDMLNEGARDFLRPFIGVGWVTASTEDDLKKIREKILPRYLPIFENEVSRSTSGYLVGDNISMVDLTLLECLLNCDDYIPGVLDDFPKLKAFQNKVSSLPRIKAFLDGPQRKGKMTEEYIRHCKTLGMSAN</sequence>
<organism evidence="4 5">
    <name type="scientific">Saccoglossus kowalevskii</name>
    <name type="common">Acorn worm</name>
    <dbReference type="NCBI Taxonomy" id="10224"/>
    <lineage>
        <taxon>Eukaryota</taxon>
        <taxon>Metazoa</taxon>
        <taxon>Hemichordata</taxon>
        <taxon>Enteropneusta</taxon>
        <taxon>Harrimaniidae</taxon>
        <taxon>Saccoglossus</taxon>
    </lineage>
</organism>
<dbReference type="GeneID" id="102803077"/>
<dbReference type="SFLD" id="SFLDS00019">
    <property type="entry name" value="Glutathione_Transferase_(cytos"/>
    <property type="match status" value="1"/>
</dbReference>
<dbReference type="SUPFAM" id="SSF52833">
    <property type="entry name" value="Thioredoxin-like"/>
    <property type="match status" value="1"/>
</dbReference>
<dbReference type="InterPro" id="IPR010987">
    <property type="entry name" value="Glutathione-S-Trfase_C-like"/>
</dbReference>
<evidence type="ECO:0000313" key="4">
    <source>
        <dbReference type="Proteomes" id="UP000694865"/>
    </source>
</evidence>
<feature type="domain" description="GST N-terminal" evidence="2">
    <location>
        <begin position="6"/>
        <end position="86"/>
    </location>
</feature>
<evidence type="ECO:0000259" key="2">
    <source>
        <dbReference type="PROSITE" id="PS50404"/>
    </source>
</evidence>
<dbReference type="RefSeq" id="XP_006822382.1">
    <property type="nucleotide sequence ID" value="XM_006822319.1"/>
</dbReference>
<protein>
    <submittedName>
        <fullName evidence="5">Glutathione S-transferase A4-like</fullName>
    </submittedName>
</protein>
<dbReference type="Gene3D" id="3.40.30.10">
    <property type="entry name" value="Glutaredoxin"/>
    <property type="match status" value="1"/>
</dbReference>
<keyword evidence="4" id="KW-1185">Reference proteome</keyword>
<dbReference type="InterPro" id="IPR004046">
    <property type="entry name" value="GST_C"/>
</dbReference>
<gene>
    <name evidence="5" type="primary">LOC102803077</name>
</gene>
<dbReference type="Proteomes" id="UP000694865">
    <property type="component" value="Unplaced"/>
</dbReference>
<reference evidence="5" key="1">
    <citation type="submission" date="2025-08" db="UniProtKB">
        <authorList>
            <consortium name="RefSeq"/>
        </authorList>
    </citation>
    <scope>IDENTIFICATION</scope>
    <source>
        <tissue evidence="5">Testes</tissue>
    </source>
</reference>
<evidence type="ECO:0000313" key="5">
    <source>
        <dbReference type="RefSeq" id="XP_006822382.1"/>
    </source>
</evidence>
<dbReference type="InterPro" id="IPR036249">
    <property type="entry name" value="Thioredoxin-like_sf"/>
</dbReference>
<dbReference type="SFLD" id="SFLDG00363">
    <property type="entry name" value="AMPS_(cytGST):_Alpha-__Mu-__Pi"/>
    <property type="match status" value="1"/>
</dbReference>
<dbReference type="PRINTS" id="PR01266">
    <property type="entry name" value="GSTRNSFRASEA"/>
</dbReference>
<comment type="similarity">
    <text evidence="1">Belongs to the GST superfamily. Alpha family.</text>
</comment>
<dbReference type="Pfam" id="PF02798">
    <property type="entry name" value="GST_N"/>
    <property type="match status" value="1"/>
</dbReference>
<dbReference type="PANTHER" id="PTHR11571">
    <property type="entry name" value="GLUTATHIONE S-TRANSFERASE"/>
    <property type="match status" value="1"/>
</dbReference>
<evidence type="ECO:0000259" key="3">
    <source>
        <dbReference type="PROSITE" id="PS50405"/>
    </source>
</evidence>
<dbReference type="SFLD" id="SFLDG01205">
    <property type="entry name" value="AMPS.1"/>
    <property type="match status" value="1"/>
</dbReference>
<name>A0ABM0MQU1_SACKO</name>
<dbReference type="InterPro" id="IPR003080">
    <property type="entry name" value="GST_alpha"/>
</dbReference>
<dbReference type="InterPro" id="IPR036282">
    <property type="entry name" value="Glutathione-S-Trfase_C_sf"/>
</dbReference>
<dbReference type="PROSITE" id="PS50404">
    <property type="entry name" value="GST_NTER"/>
    <property type="match status" value="1"/>
</dbReference>
<dbReference type="SUPFAM" id="SSF47616">
    <property type="entry name" value="GST C-terminal domain-like"/>
    <property type="match status" value="1"/>
</dbReference>
<dbReference type="InterPro" id="IPR040079">
    <property type="entry name" value="Glutathione_S-Trfase"/>
</dbReference>
<feature type="domain" description="GST C-terminal" evidence="3">
    <location>
        <begin position="88"/>
        <end position="209"/>
    </location>
</feature>
<accession>A0ABM0MQU1</accession>
<proteinExistence type="inferred from homology"/>
<dbReference type="Pfam" id="PF14497">
    <property type="entry name" value="GST_C_3"/>
    <property type="match status" value="1"/>
</dbReference>
<evidence type="ECO:0000256" key="1">
    <source>
        <dbReference type="ARBA" id="ARBA00011055"/>
    </source>
</evidence>
<dbReference type="PANTHER" id="PTHR11571:SF230">
    <property type="entry name" value="GLUTATHIONE TRANSFERASE"/>
    <property type="match status" value="1"/>
</dbReference>
<dbReference type="InterPro" id="IPR050213">
    <property type="entry name" value="GST_superfamily"/>
</dbReference>
<dbReference type="PROSITE" id="PS50405">
    <property type="entry name" value="GST_CTER"/>
    <property type="match status" value="1"/>
</dbReference>
<dbReference type="InterPro" id="IPR004045">
    <property type="entry name" value="Glutathione_S-Trfase_N"/>
</dbReference>
<dbReference type="Gene3D" id="1.20.1050.10">
    <property type="match status" value="1"/>
</dbReference>